<dbReference type="EMBL" id="FLUM01000003">
    <property type="protein sequence ID" value="SBW05785.1"/>
    <property type="molecule type" value="Genomic_DNA"/>
</dbReference>
<gene>
    <name evidence="1" type="ORF">KL86DYS1_31200</name>
</gene>
<accession>A0A212K2P2</accession>
<sequence length="63" mass="7373">MCEHTPSQTAHKNLNKNTLTTKINNPESEYVLQHVLDYKNPAYTETIYLQMIKKNIFINNAIH</sequence>
<name>A0A212K2P2_9BACT</name>
<organism evidence="1">
    <name type="scientific">uncultured Dysgonomonas sp</name>
    <dbReference type="NCBI Taxonomy" id="206096"/>
    <lineage>
        <taxon>Bacteria</taxon>
        <taxon>Pseudomonadati</taxon>
        <taxon>Bacteroidota</taxon>
        <taxon>Bacteroidia</taxon>
        <taxon>Bacteroidales</taxon>
        <taxon>Dysgonomonadaceae</taxon>
        <taxon>Dysgonomonas</taxon>
        <taxon>environmental samples</taxon>
    </lineage>
</organism>
<protein>
    <submittedName>
        <fullName evidence="1">Uncharacterized protein</fullName>
    </submittedName>
</protein>
<dbReference type="AlphaFoldDB" id="A0A212K2P2"/>
<proteinExistence type="predicted"/>
<evidence type="ECO:0000313" key="1">
    <source>
        <dbReference type="EMBL" id="SBW05785.1"/>
    </source>
</evidence>
<reference evidence="1" key="1">
    <citation type="submission" date="2016-04" db="EMBL/GenBank/DDBJ databases">
        <authorList>
            <person name="Evans L.H."/>
            <person name="Alamgir A."/>
            <person name="Owens N."/>
            <person name="Weber N.D."/>
            <person name="Virtaneva K."/>
            <person name="Barbian K."/>
            <person name="Babar A."/>
            <person name="Rosenke K."/>
        </authorList>
    </citation>
    <scope>NUCLEOTIDE SEQUENCE</scope>
    <source>
        <strain evidence="1">86-1</strain>
    </source>
</reference>